<evidence type="ECO:0000256" key="6">
    <source>
        <dbReference type="ARBA" id="ARBA00022847"/>
    </source>
</evidence>
<keyword evidence="9" id="KW-0406">Ion transport</keyword>
<dbReference type="InterPro" id="IPR001734">
    <property type="entry name" value="Na/solute_symporter"/>
</dbReference>
<comment type="caution">
    <text evidence="15">The sequence shown here is derived from an EMBL/GenBank/DDBJ whole genome shotgun (WGS) entry which is preliminary data.</text>
</comment>
<evidence type="ECO:0000256" key="8">
    <source>
        <dbReference type="ARBA" id="ARBA00023053"/>
    </source>
</evidence>
<dbReference type="Gene3D" id="1.20.1730.10">
    <property type="entry name" value="Sodium/glucose cotransporter"/>
    <property type="match status" value="1"/>
</dbReference>
<evidence type="ECO:0000256" key="14">
    <source>
        <dbReference type="SAM" id="Phobius"/>
    </source>
</evidence>
<dbReference type="GO" id="GO:0015293">
    <property type="term" value="F:symporter activity"/>
    <property type="evidence" value="ECO:0007669"/>
    <property type="project" value="UniProtKB-KW"/>
</dbReference>
<feature type="transmembrane region" description="Helical" evidence="14">
    <location>
        <begin position="382"/>
        <end position="409"/>
    </location>
</feature>
<dbReference type="PANTHER" id="PTHR48086:SF3">
    <property type="entry name" value="SODIUM_PROLINE SYMPORTER"/>
    <property type="match status" value="1"/>
</dbReference>
<evidence type="ECO:0000256" key="3">
    <source>
        <dbReference type="ARBA" id="ARBA00022448"/>
    </source>
</evidence>
<evidence type="ECO:0008006" key="17">
    <source>
        <dbReference type="Google" id="ProtNLM"/>
    </source>
</evidence>
<evidence type="ECO:0000256" key="13">
    <source>
        <dbReference type="RuleBase" id="RU362091"/>
    </source>
</evidence>
<dbReference type="InterPro" id="IPR050277">
    <property type="entry name" value="Sodium:Solute_Symporter"/>
</dbReference>
<dbReference type="Proteomes" id="UP000279470">
    <property type="component" value="Unassembled WGS sequence"/>
</dbReference>
<reference evidence="16" key="1">
    <citation type="submission" date="2018-11" db="EMBL/GenBank/DDBJ databases">
        <title>Phylogenetic, genomic, and biogeographic characterization of a novel and ubiquitous marine invertebrate-associated Rickettsiales parasite, Candidatus Marinoinvertebrata rohwerii, gen. nov., sp. nov.</title>
        <authorList>
            <person name="Klinges J.G."/>
            <person name="Rosales S.M."/>
            <person name="Mcminds R."/>
            <person name="Shaver E.C."/>
            <person name="Shantz A."/>
            <person name="Peters E.C."/>
            <person name="Burkepile D.E."/>
            <person name="Silliman B.R."/>
            <person name="Vega Thurber R.L."/>
        </authorList>
    </citation>
    <scope>NUCLEOTIDE SEQUENCE [LARGE SCALE GENOMIC DNA]</scope>
    <source>
        <strain evidence="16">a_cerv_44</strain>
    </source>
</reference>
<comment type="subcellular location">
    <subcellularLocation>
        <location evidence="1">Cell membrane</location>
        <topology evidence="1">Multi-pass membrane protein</topology>
    </subcellularLocation>
</comment>
<evidence type="ECO:0000256" key="5">
    <source>
        <dbReference type="ARBA" id="ARBA00022692"/>
    </source>
</evidence>
<feature type="transmembrane region" description="Helical" evidence="14">
    <location>
        <begin position="299"/>
        <end position="323"/>
    </location>
</feature>
<feature type="transmembrane region" description="Helical" evidence="14">
    <location>
        <begin position="13"/>
        <end position="31"/>
    </location>
</feature>
<dbReference type="PROSITE" id="PS50283">
    <property type="entry name" value="NA_SOLUT_SYMP_3"/>
    <property type="match status" value="1"/>
</dbReference>
<accession>A0A429XG52</accession>
<feature type="transmembrane region" description="Helical" evidence="14">
    <location>
        <begin position="52"/>
        <end position="75"/>
    </location>
</feature>
<protein>
    <recommendedName>
        <fullName evidence="17">Sodium:solute symporter family protein</fullName>
    </recommendedName>
</protein>
<keyword evidence="8" id="KW-0915">Sodium</keyword>
<evidence type="ECO:0000313" key="15">
    <source>
        <dbReference type="EMBL" id="RST64246.1"/>
    </source>
</evidence>
<dbReference type="AlphaFoldDB" id="A0A429XG52"/>
<dbReference type="OrthoDB" id="7161079at2"/>
<dbReference type="RefSeq" id="WP_126044985.1">
    <property type="nucleotide sequence ID" value="NZ_RXFM01000066.1"/>
</dbReference>
<keyword evidence="5 14" id="KW-0812">Transmembrane</keyword>
<comment type="catalytic activity">
    <reaction evidence="12">
        <text>L-proline(in) + Na(+)(in) = L-proline(out) + Na(+)(out)</text>
        <dbReference type="Rhea" id="RHEA:28967"/>
        <dbReference type="ChEBI" id="CHEBI:29101"/>
        <dbReference type="ChEBI" id="CHEBI:60039"/>
    </reaction>
</comment>
<feature type="transmembrane region" description="Helical" evidence="14">
    <location>
        <begin position="268"/>
        <end position="287"/>
    </location>
</feature>
<evidence type="ECO:0000256" key="12">
    <source>
        <dbReference type="ARBA" id="ARBA00033708"/>
    </source>
</evidence>
<feature type="transmembrane region" description="Helical" evidence="14">
    <location>
        <begin position="160"/>
        <end position="182"/>
    </location>
</feature>
<evidence type="ECO:0000256" key="4">
    <source>
        <dbReference type="ARBA" id="ARBA00022475"/>
    </source>
</evidence>
<keyword evidence="6" id="KW-0769">Symport</keyword>
<feature type="transmembrane region" description="Helical" evidence="14">
    <location>
        <begin position="355"/>
        <end position="376"/>
    </location>
</feature>
<keyword evidence="3" id="KW-0813">Transport</keyword>
<evidence type="ECO:0000256" key="11">
    <source>
        <dbReference type="ARBA" id="ARBA00023201"/>
    </source>
</evidence>
<keyword evidence="4" id="KW-1003">Cell membrane</keyword>
<evidence type="ECO:0000256" key="10">
    <source>
        <dbReference type="ARBA" id="ARBA00023136"/>
    </source>
</evidence>
<dbReference type="PANTHER" id="PTHR48086">
    <property type="entry name" value="SODIUM/PROLINE SYMPORTER-RELATED"/>
    <property type="match status" value="1"/>
</dbReference>
<keyword evidence="16" id="KW-1185">Reference proteome</keyword>
<feature type="transmembrane region" description="Helical" evidence="14">
    <location>
        <begin position="126"/>
        <end position="154"/>
    </location>
</feature>
<evidence type="ECO:0000313" key="16">
    <source>
        <dbReference type="Proteomes" id="UP000279470"/>
    </source>
</evidence>
<feature type="transmembrane region" description="Helical" evidence="14">
    <location>
        <begin position="189"/>
        <end position="214"/>
    </location>
</feature>
<proteinExistence type="inferred from homology"/>
<evidence type="ECO:0000256" key="7">
    <source>
        <dbReference type="ARBA" id="ARBA00022989"/>
    </source>
</evidence>
<evidence type="ECO:0000256" key="2">
    <source>
        <dbReference type="ARBA" id="ARBA00006434"/>
    </source>
</evidence>
<sequence length="417" mass="46454">MQKYLNDLTILDITIVIFHLAICIGIGFYHLKSIKTAHDFCTIKASKILPSILVCTIFATSISGGTIIGLINEIYSNPIVLLYVITQPFYWIITSKIITSGLYKFKDCTTLTQVLYHIWGGLGKYVGIYTVIIDSIAFITIQLLAFASICSYFFEIDYITSLVIGIVVINAYSIMGGFRGIIAIDVFQFLIFFVIIPVSYVVTIQTVSFTGNFVNSISLSNYNIEFSLPIAIGLITASLLPEIAATFMQRHLMLADNTKALKLVFKKLFIVAIPFMLSICLIGYLIIVKSPNKSLVSDIIFNYIDWLPLGVKGMMISGLFAIIMSTADSHMNSASVIISNDFFKVYCPKIGEKRLLVIIKGVILVLSLFPFILLIYKDTLFQLMAILRTFGTNILVVPLSVSFLGYNIVKNSFCIVF</sequence>
<name>A0A429XG52_9RICK</name>
<feature type="transmembrane region" description="Helical" evidence="14">
    <location>
        <begin position="226"/>
        <end position="247"/>
    </location>
</feature>
<feature type="transmembrane region" description="Helical" evidence="14">
    <location>
        <begin position="81"/>
        <end position="105"/>
    </location>
</feature>
<keyword evidence="10 14" id="KW-0472">Membrane</keyword>
<keyword evidence="7 14" id="KW-1133">Transmembrane helix</keyword>
<evidence type="ECO:0000256" key="1">
    <source>
        <dbReference type="ARBA" id="ARBA00004651"/>
    </source>
</evidence>
<keyword evidence="11" id="KW-0739">Sodium transport</keyword>
<dbReference type="EMBL" id="RXFM01000066">
    <property type="protein sequence ID" value="RST64246.1"/>
    <property type="molecule type" value="Genomic_DNA"/>
</dbReference>
<dbReference type="GO" id="GO:0006814">
    <property type="term" value="P:sodium ion transport"/>
    <property type="evidence" value="ECO:0007669"/>
    <property type="project" value="UniProtKB-KW"/>
</dbReference>
<comment type="similarity">
    <text evidence="2 13">Belongs to the sodium:solute symporter (SSF) (TC 2.A.21) family.</text>
</comment>
<dbReference type="InterPro" id="IPR038377">
    <property type="entry name" value="Na/Glc_symporter_sf"/>
</dbReference>
<dbReference type="Pfam" id="PF00474">
    <property type="entry name" value="SSF"/>
    <property type="match status" value="1"/>
</dbReference>
<dbReference type="GO" id="GO:0005886">
    <property type="term" value="C:plasma membrane"/>
    <property type="evidence" value="ECO:0007669"/>
    <property type="project" value="UniProtKB-SubCell"/>
</dbReference>
<evidence type="ECO:0000256" key="9">
    <source>
        <dbReference type="ARBA" id="ARBA00023065"/>
    </source>
</evidence>
<organism evidence="15 16">
    <name type="scientific">Candidatus Aquarickettsia rohweri</name>
    <dbReference type="NCBI Taxonomy" id="2602574"/>
    <lineage>
        <taxon>Bacteria</taxon>
        <taxon>Pseudomonadati</taxon>
        <taxon>Pseudomonadota</taxon>
        <taxon>Alphaproteobacteria</taxon>
        <taxon>Rickettsiales</taxon>
        <taxon>Candidatus Midichloriaceae</taxon>
        <taxon>Candidatus Aquarickettsia</taxon>
    </lineage>
</organism>
<gene>
    <name evidence="15" type="ORF">EIC27_04815</name>
</gene>